<comment type="caution">
    <text evidence="1">The sequence shown here is derived from an EMBL/GenBank/DDBJ whole genome shotgun (WGS) entry which is preliminary data.</text>
</comment>
<reference evidence="1" key="1">
    <citation type="journal article" date="2021" name="Front. Microbiol.">
        <title>Comprehensive Comparative Genomics and Phenotyping of Methylobacterium Species.</title>
        <authorList>
            <person name="Alessa O."/>
            <person name="Ogura Y."/>
            <person name="Fujitani Y."/>
            <person name="Takami H."/>
            <person name="Hayashi T."/>
            <person name="Sahin N."/>
            <person name="Tani A."/>
        </authorList>
    </citation>
    <scope>NUCLEOTIDE SEQUENCE</scope>
    <source>
        <strain evidence="1">DSM 23674</strain>
    </source>
</reference>
<sequence>MRCWLIPIVLALGWFAYTLTPLWALYELARAVQAGDTAYVENHVNFRTLRVSLTRQLAAAVKSGSSEFEARDRQRIVDAATALALPLAEALVTPQTTVDLLDDGWPQGLDLPNPPALLASQGLRVEKLGRLGAFYTASELRGFRTVVIAVPPDRPGPDQFKIRMRLRNWSWRLIEVELSETLRARIVARISRSAKRSGDQGAETPALRSGD</sequence>
<dbReference type="Pfam" id="PF11159">
    <property type="entry name" value="DUF2939"/>
    <property type="match status" value="1"/>
</dbReference>
<evidence type="ECO:0000313" key="1">
    <source>
        <dbReference type="EMBL" id="GJE56281.1"/>
    </source>
</evidence>
<dbReference type="RefSeq" id="WP_147814612.1">
    <property type="nucleotide sequence ID" value="NZ_BPRA01000012.1"/>
</dbReference>
<dbReference type="Proteomes" id="UP001055101">
    <property type="component" value="Unassembled WGS sequence"/>
</dbReference>
<gene>
    <name evidence="1" type="ORF">EKPJFOCH_2782</name>
</gene>
<evidence type="ECO:0008006" key="3">
    <source>
        <dbReference type="Google" id="ProtNLM"/>
    </source>
</evidence>
<proteinExistence type="predicted"/>
<accession>A0ABQ4TLW5</accession>
<evidence type="ECO:0000313" key="2">
    <source>
        <dbReference type="Proteomes" id="UP001055101"/>
    </source>
</evidence>
<keyword evidence="2" id="KW-1185">Reference proteome</keyword>
<organism evidence="1 2">
    <name type="scientific">Methylobacterium thuringiense</name>
    <dbReference type="NCBI Taxonomy" id="1003091"/>
    <lineage>
        <taxon>Bacteria</taxon>
        <taxon>Pseudomonadati</taxon>
        <taxon>Pseudomonadota</taxon>
        <taxon>Alphaproteobacteria</taxon>
        <taxon>Hyphomicrobiales</taxon>
        <taxon>Methylobacteriaceae</taxon>
        <taxon>Methylobacterium</taxon>
    </lineage>
</organism>
<dbReference type="EMBL" id="BPRA01000012">
    <property type="protein sequence ID" value="GJE56281.1"/>
    <property type="molecule type" value="Genomic_DNA"/>
</dbReference>
<dbReference type="InterPro" id="IPR021330">
    <property type="entry name" value="DUF2939"/>
</dbReference>
<reference evidence="1" key="2">
    <citation type="submission" date="2021-08" db="EMBL/GenBank/DDBJ databases">
        <authorList>
            <person name="Tani A."/>
            <person name="Ola A."/>
            <person name="Ogura Y."/>
            <person name="Katsura K."/>
            <person name="Hayashi T."/>
        </authorList>
    </citation>
    <scope>NUCLEOTIDE SEQUENCE</scope>
    <source>
        <strain evidence="1">DSM 23674</strain>
    </source>
</reference>
<protein>
    <recommendedName>
        <fullName evidence="3">DUF2939 domain-containing protein</fullName>
    </recommendedName>
</protein>
<name>A0ABQ4TLW5_9HYPH</name>